<dbReference type="PANTHER" id="PTHR33603:SF1">
    <property type="entry name" value="RIBOSOMAL RNA LARGE SUBUNIT METHYLTRANSFERASE H"/>
    <property type="match status" value="1"/>
</dbReference>
<feature type="binding site" evidence="5">
    <location>
        <position position="104"/>
    </location>
    <ligand>
        <name>S-adenosyl-L-methionine</name>
        <dbReference type="ChEBI" id="CHEBI:59789"/>
    </ligand>
</feature>
<dbReference type="Pfam" id="PF02590">
    <property type="entry name" value="SPOUT_MTase"/>
    <property type="match status" value="1"/>
</dbReference>
<evidence type="ECO:0000256" key="4">
    <source>
        <dbReference type="ARBA" id="ARBA00038303"/>
    </source>
</evidence>
<comment type="subunit">
    <text evidence="5">Homodimer.</text>
</comment>
<dbReference type="Proteomes" id="UP000661077">
    <property type="component" value="Unassembled WGS sequence"/>
</dbReference>
<evidence type="ECO:0000313" key="7">
    <source>
        <dbReference type="Proteomes" id="UP000661077"/>
    </source>
</evidence>
<evidence type="ECO:0000256" key="5">
    <source>
        <dbReference type="HAMAP-Rule" id="MF_00658"/>
    </source>
</evidence>
<dbReference type="EMBL" id="JAEVLS010000008">
    <property type="protein sequence ID" value="MBM0108391.1"/>
    <property type="molecule type" value="Genomic_DNA"/>
</dbReference>
<dbReference type="CDD" id="cd18081">
    <property type="entry name" value="RlmH-like"/>
    <property type="match status" value="1"/>
</dbReference>
<dbReference type="NCBIfam" id="TIGR00246">
    <property type="entry name" value="tRNA_RlmH_YbeA"/>
    <property type="match status" value="1"/>
</dbReference>
<keyword evidence="2 5" id="KW-0808">Transferase</keyword>
<name>A0ABS1X596_9GAMM</name>
<comment type="catalytic activity">
    <reaction evidence="5">
        <text>pseudouridine(1915) in 23S rRNA + S-adenosyl-L-methionine = N(3)-methylpseudouridine(1915) in 23S rRNA + S-adenosyl-L-homocysteine + H(+)</text>
        <dbReference type="Rhea" id="RHEA:42752"/>
        <dbReference type="Rhea" id="RHEA-COMP:10221"/>
        <dbReference type="Rhea" id="RHEA-COMP:10222"/>
        <dbReference type="ChEBI" id="CHEBI:15378"/>
        <dbReference type="ChEBI" id="CHEBI:57856"/>
        <dbReference type="ChEBI" id="CHEBI:59789"/>
        <dbReference type="ChEBI" id="CHEBI:65314"/>
        <dbReference type="ChEBI" id="CHEBI:74486"/>
        <dbReference type="EC" id="2.1.1.177"/>
    </reaction>
</comment>
<comment type="similarity">
    <text evidence="4 5">Belongs to the RNA methyltransferase RlmH family.</text>
</comment>
<reference evidence="6 7" key="1">
    <citation type="journal article" date="2021" name="Int. J. Syst. Evol. Microbiol.">
        <title>Steroidobacter gossypii sp. nov., isolated from soil of cotton cropping field.</title>
        <authorList>
            <person name="Huang R."/>
            <person name="Yang S."/>
            <person name="Zhen C."/>
            <person name="Liu W."/>
        </authorList>
    </citation>
    <scope>NUCLEOTIDE SEQUENCE [LARGE SCALE GENOMIC DNA]</scope>
    <source>
        <strain evidence="6 7">S1-65</strain>
    </source>
</reference>
<keyword evidence="7" id="KW-1185">Reference proteome</keyword>
<keyword evidence="1 5" id="KW-0489">Methyltransferase</keyword>
<dbReference type="PIRSF" id="PIRSF004505">
    <property type="entry name" value="MT_bac"/>
    <property type="match status" value="1"/>
</dbReference>
<proteinExistence type="inferred from homology"/>
<keyword evidence="5" id="KW-0963">Cytoplasm</keyword>
<keyword evidence="3 5" id="KW-0949">S-adenosyl-L-methionine</keyword>
<accession>A0ABS1X596</accession>
<evidence type="ECO:0000256" key="2">
    <source>
        <dbReference type="ARBA" id="ARBA00022679"/>
    </source>
</evidence>
<organism evidence="6 7">
    <name type="scientific">Steroidobacter gossypii</name>
    <dbReference type="NCBI Taxonomy" id="2805490"/>
    <lineage>
        <taxon>Bacteria</taxon>
        <taxon>Pseudomonadati</taxon>
        <taxon>Pseudomonadota</taxon>
        <taxon>Gammaproteobacteria</taxon>
        <taxon>Steroidobacterales</taxon>
        <taxon>Steroidobacteraceae</taxon>
        <taxon>Steroidobacter</taxon>
    </lineage>
</organism>
<comment type="caution">
    <text evidence="6">The sequence shown here is derived from an EMBL/GenBank/DDBJ whole genome shotgun (WGS) entry which is preliminary data.</text>
</comment>
<gene>
    <name evidence="5 6" type="primary">rlmH</name>
    <name evidence="6" type="ORF">JM946_26970</name>
</gene>
<protein>
    <recommendedName>
        <fullName evidence="5">Ribosomal RNA large subunit methyltransferase H</fullName>
        <ecNumber evidence="5">2.1.1.177</ecNumber>
    </recommendedName>
    <alternativeName>
        <fullName evidence="5">23S rRNA (pseudouridine1915-N3)-methyltransferase</fullName>
    </alternativeName>
    <alternativeName>
        <fullName evidence="5">23S rRNA m3Psi1915 methyltransferase</fullName>
    </alternativeName>
    <alternativeName>
        <fullName evidence="5">rRNA (pseudouridine-N3-)-methyltransferase RlmH</fullName>
    </alternativeName>
</protein>
<dbReference type="SUPFAM" id="SSF75217">
    <property type="entry name" value="alpha/beta knot"/>
    <property type="match status" value="1"/>
</dbReference>
<evidence type="ECO:0000313" key="6">
    <source>
        <dbReference type="EMBL" id="MBM0108391.1"/>
    </source>
</evidence>
<dbReference type="RefSeq" id="WP_203170557.1">
    <property type="nucleotide sequence ID" value="NZ_JAEVLS010000008.1"/>
</dbReference>
<feature type="binding site" evidence="5">
    <location>
        <begin position="123"/>
        <end position="128"/>
    </location>
    <ligand>
        <name>S-adenosyl-L-methionine</name>
        <dbReference type="ChEBI" id="CHEBI:59789"/>
    </ligand>
</feature>
<comment type="caution">
    <text evidence="5">Lacks conserved residue(s) required for the propagation of feature annotation.</text>
</comment>
<dbReference type="HAMAP" id="MF_00658">
    <property type="entry name" value="23SrRNA_methyltr_H"/>
    <property type="match status" value="1"/>
</dbReference>
<dbReference type="InterPro" id="IPR029028">
    <property type="entry name" value="Alpha/beta_knot_MTases"/>
</dbReference>
<dbReference type="Gene3D" id="3.40.1280.10">
    <property type="match status" value="1"/>
</dbReference>
<sequence length="156" mass="16997">MRLMVVAAGTRLPDWVNAGFEEYAGRFTRDYKLELREIALGQRAASGSPSQAIAKEGEKMLAAIPQGAYVVAMQVGGRSLSSEQLAQFLQTRARDGRDVVFCIGGPEGLAPEVDARADFRWSLSALTLPHALARVVLAEALYRAVMIIKGHPYHRA</sequence>
<comment type="subcellular location">
    <subcellularLocation>
        <location evidence="5">Cytoplasm</location>
    </subcellularLocation>
</comment>
<comment type="function">
    <text evidence="5">Specifically methylates the pseudouridine at position 1915 (m3Psi1915) in 23S rRNA.</text>
</comment>
<dbReference type="EC" id="2.1.1.177" evidence="5"/>
<dbReference type="NCBIfam" id="NF000986">
    <property type="entry name" value="PRK00103.1-4"/>
    <property type="match status" value="1"/>
</dbReference>
<keyword evidence="5" id="KW-0698">rRNA processing</keyword>
<dbReference type="InterPro" id="IPR003742">
    <property type="entry name" value="RlmH-like"/>
</dbReference>
<evidence type="ECO:0000256" key="1">
    <source>
        <dbReference type="ARBA" id="ARBA00022603"/>
    </source>
</evidence>
<evidence type="ECO:0000256" key="3">
    <source>
        <dbReference type="ARBA" id="ARBA00022691"/>
    </source>
</evidence>
<dbReference type="InterPro" id="IPR029026">
    <property type="entry name" value="tRNA_m1G_MTases_N"/>
</dbReference>
<dbReference type="PANTHER" id="PTHR33603">
    <property type="entry name" value="METHYLTRANSFERASE"/>
    <property type="match status" value="1"/>
</dbReference>